<dbReference type="PANTHER" id="PTHR40266:SF2">
    <property type="entry name" value="TOXIN HIGB-1"/>
    <property type="match status" value="1"/>
</dbReference>
<gene>
    <name evidence="1" type="ORF">GZ085_05490</name>
</gene>
<proteinExistence type="predicted"/>
<comment type="caution">
    <text evidence="1">The sequence shown here is derived from an EMBL/GenBank/DDBJ whole genome shotgun (WGS) entry which is preliminary data.</text>
</comment>
<dbReference type="EMBL" id="JAAFGW010000060">
    <property type="protein sequence ID" value="NDP47839.1"/>
    <property type="molecule type" value="Genomic_DNA"/>
</dbReference>
<evidence type="ECO:0000313" key="1">
    <source>
        <dbReference type="EMBL" id="NDP47839.1"/>
    </source>
</evidence>
<accession>A0A7C9K0V2</accession>
<dbReference type="InterPro" id="IPR007711">
    <property type="entry name" value="HigB-1"/>
</dbReference>
<reference evidence="1 2" key="1">
    <citation type="submission" date="2019-09" db="EMBL/GenBank/DDBJ databases">
        <title>H2 Metabolism Revealed by Metagenomic Analysis in Subglacial Sediment of East Antarctica.</title>
        <authorList>
            <person name="Yang Z."/>
            <person name="Zhang Y."/>
            <person name="Lv Y."/>
            <person name="Yan W."/>
            <person name="Xiao X."/>
            <person name="Sun B."/>
            <person name="Ma H."/>
        </authorList>
    </citation>
    <scope>NUCLEOTIDE SEQUENCE [LARGE SCALE GENOMIC DNA]</scope>
    <source>
        <strain evidence="1">Bin2_2</strain>
    </source>
</reference>
<name>A0A7C9K0V2_9PROT</name>
<organism evidence="1 2">
    <name type="scientific">Sulfuriferula multivorans</name>
    <dbReference type="NCBI Taxonomy" id="1559896"/>
    <lineage>
        <taxon>Bacteria</taxon>
        <taxon>Pseudomonadati</taxon>
        <taxon>Pseudomonadota</taxon>
        <taxon>Betaproteobacteria</taxon>
        <taxon>Nitrosomonadales</taxon>
        <taxon>Sulfuricellaceae</taxon>
        <taxon>Sulfuriferula</taxon>
    </lineage>
</organism>
<dbReference type="PANTHER" id="PTHR40266">
    <property type="entry name" value="TOXIN HIGB-1"/>
    <property type="match status" value="1"/>
</dbReference>
<sequence>MIKSFRHAGLQSFFEAGSKAGIRPEHSSRLNRILGVLDAAIVIEQVNLPGLKLHKLTGNLDGFWSVMVSGNWRVIFRFENGEARLIDYLDYH</sequence>
<dbReference type="Proteomes" id="UP000483432">
    <property type="component" value="Unassembled WGS sequence"/>
</dbReference>
<dbReference type="Pfam" id="PF05015">
    <property type="entry name" value="HigB-like_toxin"/>
    <property type="match status" value="1"/>
</dbReference>
<evidence type="ECO:0000313" key="2">
    <source>
        <dbReference type="Proteomes" id="UP000483432"/>
    </source>
</evidence>
<dbReference type="InterPro" id="IPR035093">
    <property type="entry name" value="RelE/ParE_toxin_dom_sf"/>
</dbReference>
<dbReference type="SUPFAM" id="SSF143011">
    <property type="entry name" value="RelE-like"/>
    <property type="match status" value="1"/>
</dbReference>
<dbReference type="AlphaFoldDB" id="A0A7C9K0V2"/>
<dbReference type="Gene3D" id="3.30.2310.20">
    <property type="entry name" value="RelE-like"/>
    <property type="match status" value="1"/>
</dbReference>
<protein>
    <submittedName>
        <fullName evidence="1">Killer protein</fullName>
    </submittedName>
</protein>